<accession>A0A5P2BAA3</accession>
<sequence>MRALGVFWGERMEPNPITGTFMLEPTAPPETVQFFRAMEELLPIYGGSIPESAALLDQVLRQDVIGVLDPGGQKGKALPVAEFAATAGVGPDELRVHAHHLHASGALAVTRKGLLQTIAGARMPAAHG</sequence>
<evidence type="ECO:0000313" key="1">
    <source>
        <dbReference type="EMBL" id="QES27236.1"/>
    </source>
</evidence>
<dbReference type="EMBL" id="CP029193">
    <property type="protein sequence ID" value="QES27236.1"/>
    <property type="molecule type" value="Genomic_DNA"/>
</dbReference>
<reference evidence="1 2" key="1">
    <citation type="submission" date="2018-05" db="EMBL/GenBank/DDBJ databases">
        <title>Streptomyces venezuelae.</title>
        <authorList>
            <person name="Kim W."/>
            <person name="Lee N."/>
            <person name="Cho B.-K."/>
        </authorList>
    </citation>
    <scope>NUCLEOTIDE SEQUENCE [LARGE SCALE GENOMIC DNA]</scope>
    <source>
        <strain evidence="1 2">ATCC 14583</strain>
    </source>
</reference>
<keyword evidence="2" id="KW-1185">Reference proteome</keyword>
<gene>
    <name evidence="1" type="ORF">DEJ47_12900</name>
</gene>
<name>A0A5P2BAA3_STRVZ</name>
<evidence type="ECO:0000313" key="2">
    <source>
        <dbReference type="Proteomes" id="UP000323046"/>
    </source>
</evidence>
<dbReference type="AlphaFoldDB" id="A0A5P2BAA3"/>
<proteinExistence type="predicted"/>
<organism evidence="1 2">
    <name type="scientific">Streptomyces venezuelae</name>
    <dbReference type="NCBI Taxonomy" id="54571"/>
    <lineage>
        <taxon>Bacteria</taxon>
        <taxon>Bacillati</taxon>
        <taxon>Actinomycetota</taxon>
        <taxon>Actinomycetes</taxon>
        <taxon>Kitasatosporales</taxon>
        <taxon>Streptomycetaceae</taxon>
        <taxon>Streptomyces</taxon>
    </lineage>
</organism>
<protein>
    <submittedName>
        <fullName evidence="1">Uncharacterized protein</fullName>
    </submittedName>
</protein>
<dbReference type="Proteomes" id="UP000323046">
    <property type="component" value="Chromosome"/>
</dbReference>